<accession>A0AAV9U350</accession>
<dbReference type="SUPFAM" id="SSF81383">
    <property type="entry name" value="F-box domain"/>
    <property type="match status" value="1"/>
</dbReference>
<gene>
    <name evidence="2" type="ORF">TWF730_003707</name>
</gene>
<comment type="caution">
    <text evidence="2">The sequence shown here is derived from an EMBL/GenBank/DDBJ whole genome shotgun (WGS) entry which is preliminary data.</text>
</comment>
<dbReference type="EMBL" id="JAVHNS010000015">
    <property type="protein sequence ID" value="KAK6334492.1"/>
    <property type="molecule type" value="Genomic_DNA"/>
</dbReference>
<organism evidence="2 3">
    <name type="scientific">Orbilia blumenaviensis</name>
    <dbReference type="NCBI Taxonomy" id="1796055"/>
    <lineage>
        <taxon>Eukaryota</taxon>
        <taxon>Fungi</taxon>
        <taxon>Dikarya</taxon>
        <taxon>Ascomycota</taxon>
        <taxon>Pezizomycotina</taxon>
        <taxon>Orbiliomycetes</taxon>
        <taxon>Orbiliales</taxon>
        <taxon>Orbiliaceae</taxon>
        <taxon>Orbilia</taxon>
    </lineage>
</organism>
<evidence type="ECO:0000313" key="3">
    <source>
        <dbReference type="Proteomes" id="UP001373714"/>
    </source>
</evidence>
<keyword evidence="3" id="KW-1185">Reference proteome</keyword>
<name>A0AAV9U350_9PEZI</name>
<feature type="domain" description="F-box" evidence="1">
    <location>
        <begin position="1"/>
        <end position="50"/>
    </location>
</feature>
<dbReference type="AlphaFoldDB" id="A0AAV9U350"/>
<dbReference type="PROSITE" id="PS50181">
    <property type="entry name" value="FBOX"/>
    <property type="match status" value="1"/>
</dbReference>
<reference evidence="2 3" key="1">
    <citation type="submission" date="2019-10" db="EMBL/GenBank/DDBJ databases">
        <authorList>
            <person name="Palmer J.M."/>
        </authorList>
    </citation>
    <scope>NUCLEOTIDE SEQUENCE [LARGE SCALE GENOMIC DNA]</scope>
    <source>
        <strain evidence="2 3">TWF730</strain>
    </source>
</reference>
<dbReference type="Proteomes" id="UP001373714">
    <property type="component" value="Unassembled WGS sequence"/>
</dbReference>
<proteinExistence type="predicted"/>
<dbReference type="InterPro" id="IPR001810">
    <property type="entry name" value="F-box_dom"/>
</dbReference>
<evidence type="ECO:0000313" key="2">
    <source>
        <dbReference type="EMBL" id="KAK6334492.1"/>
    </source>
</evidence>
<evidence type="ECO:0000259" key="1">
    <source>
        <dbReference type="PROSITE" id="PS50181"/>
    </source>
</evidence>
<dbReference type="InterPro" id="IPR036047">
    <property type="entry name" value="F-box-like_dom_sf"/>
</dbReference>
<sequence>MSFQSLPVSVHRRILSFLPWQSHIPVSEACIFWNKLLAEDEFRSMRYSKLQPCGVVMHKILSDPCIGFKVRFSRCGMGKAMVGMDFFTTGFSKQRAKSACYWAMAQTFLGESGCILSDPLFPASERNTTKEGPKRSIFKRVRKPVFLHENNNVKTRYPMSIRIGIVDGDGEPAVELLNIDLSKDSMIRDSTVGSLLRGVADSVAGSGMRKELEYLCFEVELWRWLPQHYFGTIRATKDPLLRYLPMEEPMPVGHGKRARLASKLKEALEKLSKLVSRKTKGGAEAQK</sequence>
<protein>
    <recommendedName>
        <fullName evidence="1">F-box domain-containing protein</fullName>
    </recommendedName>
</protein>